<dbReference type="SUPFAM" id="SSF47188">
    <property type="entry name" value="Hemerythrin-like"/>
    <property type="match status" value="1"/>
</dbReference>
<dbReference type="PROSITE" id="PS00550">
    <property type="entry name" value="HEMERYTHRINS"/>
    <property type="match status" value="1"/>
</dbReference>
<proteinExistence type="inferred from homology"/>
<dbReference type="Gene3D" id="1.20.120.50">
    <property type="entry name" value="Hemerythrin-like"/>
    <property type="match status" value="1"/>
</dbReference>
<dbReference type="Proteomes" id="UP000199058">
    <property type="component" value="Unassembled WGS sequence"/>
</dbReference>
<accession>A0A1I1GLE9</accession>
<keyword evidence="2" id="KW-0479">Metal-binding</keyword>
<dbReference type="OrthoDB" id="5296936at2"/>
<keyword evidence="5" id="KW-1185">Reference proteome</keyword>
<dbReference type="AlphaFoldDB" id="A0A1I1GLE9"/>
<dbReference type="InterPro" id="IPR012827">
    <property type="entry name" value="Hemerythrin_metal-bd"/>
</dbReference>
<keyword evidence="3" id="KW-0408">Iron</keyword>
<evidence type="ECO:0000256" key="1">
    <source>
        <dbReference type="ARBA" id="ARBA00010587"/>
    </source>
</evidence>
<dbReference type="EMBL" id="FOLH01000003">
    <property type="protein sequence ID" value="SFC12599.1"/>
    <property type="molecule type" value="Genomic_DNA"/>
</dbReference>
<dbReference type="GO" id="GO:0046872">
    <property type="term" value="F:metal ion binding"/>
    <property type="evidence" value="ECO:0007669"/>
    <property type="project" value="UniProtKB-KW"/>
</dbReference>
<protein>
    <submittedName>
        <fullName evidence="4">Hemerythrin</fullName>
    </submittedName>
</protein>
<evidence type="ECO:0000313" key="5">
    <source>
        <dbReference type="Proteomes" id="UP000199058"/>
    </source>
</evidence>
<sequence>MPDITPTLRLQHYDLPAMDRAHHLFTALLGALPLVSKSALPCLLNNLLINVRDHFDQEERFMLATSFHAYDAHRSQHQQLISLLTHYQHQLELGENLDPLELHMQLCSWQDEHQQSWDDPLAQHLRQANRWQGTKQASQVA</sequence>
<dbReference type="InterPro" id="IPR016131">
    <property type="entry name" value="Haemerythrin_Fe_BS"/>
</dbReference>
<dbReference type="STRING" id="1122252.SAMN05660443_1517"/>
<dbReference type="InterPro" id="IPR035938">
    <property type="entry name" value="Hemerythrin-like_sf"/>
</dbReference>
<evidence type="ECO:0000256" key="3">
    <source>
        <dbReference type="ARBA" id="ARBA00023004"/>
    </source>
</evidence>
<dbReference type="RefSeq" id="WP_091961493.1">
    <property type="nucleotide sequence ID" value="NZ_FOLH01000003.1"/>
</dbReference>
<name>A0A1I1GLE9_9GAMM</name>
<organism evidence="4 5">
    <name type="scientific">Marinospirillum celere</name>
    <dbReference type="NCBI Taxonomy" id="1122252"/>
    <lineage>
        <taxon>Bacteria</taxon>
        <taxon>Pseudomonadati</taxon>
        <taxon>Pseudomonadota</taxon>
        <taxon>Gammaproteobacteria</taxon>
        <taxon>Oceanospirillales</taxon>
        <taxon>Oceanospirillaceae</taxon>
        <taxon>Marinospirillum</taxon>
    </lineage>
</organism>
<comment type="similarity">
    <text evidence="1">Belongs to the hemerythrin family.</text>
</comment>
<evidence type="ECO:0000256" key="2">
    <source>
        <dbReference type="ARBA" id="ARBA00022723"/>
    </source>
</evidence>
<evidence type="ECO:0000313" key="4">
    <source>
        <dbReference type="EMBL" id="SFC12599.1"/>
    </source>
</evidence>
<dbReference type="CDD" id="cd12107">
    <property type="entry name" value="Hemerythrin"/>
    <property type="match status" value="1"/>
</dbReference>
<gene>
    <name evidence="4" type="ORF">SAMN05660443_1517</name>
</gene>
<reference evidence="4 5" key="1">
    <citation type="submission" date="2016-10" db="EMBL/GenBank/DDBJ databases">
        <authorList>
            <person name="de Groot N.N."/>
        </authorList>
    </citation>
    <scope>NUCLEOTIDE SEQUENCE [LARGE SCALE GENOMIC DNA]</scope>
    <source>
        <strain evidence="4 5">DSM 18438</strain>
    </source>
</reference>